<sequence>MSFFTKRPRATEDHASTSDDPVRLQPTPSTSQLTADVPIPTTRPTSSGDEQVPLTAAGDEQVPVTTPTAGEQVPLTTADDERVPMTTPTAGEQVPLTTADDEQVPVTTAAQQVGDKQIPDNDVGKFQRSELCNDDKLKLMKNHFRPGNKFDFPVRQHKCKTLKFKLCWLDDFPWLVYSKVKNGGYCLPCVLFATKPEGRGCEFGVLIKKSFIDFRKALGKKDGILPNHETNAFHKLAVAAFAERKHVEENPAVRIDIQLEKLKQNRYSSNKAALGSIIECIIYLGRQGLAFRGHRDTSTADPDTNKGNLQELVQFRAKTDDILRSFIKSCPKNATYVSNTTQNEVLEILGDVIRESLTANITEERCPFFSIIADELTDDIANKHILSLCIRFLEYVDGKVSDIQEGLLDFSYTERGTAAHLVKMLRSKLVDCGLNHLNVHRQSYNTTSCMSSDNQGVQGIFRREVPRAVYTPCNSHKLNLVIASASKLPQIRNCVTAVNDAFLFFNLSHKRQGFFEKVMMILHTKEGQNLQRQKKLKGLCKTRWVERFEAFDNFIDMAPLFMTTCDIIVNPHLYGNDAEISALIEEKWSWDRETKTKAQGILANFREFETIVSLIVLRNVLAPLREITIKLQQRDLDVRTAYSLLSSVKEDVGRMRAEVDDRFDGWYVEIKKIAGQLEAEERTRRRAISNAFRATHPADDPKEYFKRAIVIPFIDDVNTQLADRFSDQSVSVVSGFMSLIPSVIAKMDVKEIPTVVDKLSDYEPDIDRLASLQTELEIWRGRWIDSENTPDSLLTSLKCCPKDLFPNLHTLLQLGCLIPVTSCEAERSFSAVRRIKTTLRSTMREERLSALVLLNTYRRVNINVEDIVKRFILEATQNLF</sequence>
<dbReference type="InterPro" id="IPR006580">
    <property type="entry name" value="Znf_TTF"/>
</dbReference>
<dbReference type="InterPro" id="IPR008906">
    <property type="entry name" value="HATC_C_dom"/>
</dbReference>
<dbReference type="InterPro" id="IPR052958">
    <property type="entry name" value="IFN-induced_PKR_regulator"/>
</dbReference>
<name>A0ABM1DSM3_PRICU</name>
<dbReference type="GeneID" id="106805742"/>
<dbReference type="RefSeq" id="XP_014662944.1">
    <property type="nucleotide sequence ID" value="XM_014807458.1"/>
</dbReference>
<dbReference type="SMART" id="SM00597">
    <property type="entry name" value="ZnF_TTF"/>
    <property type="match status" value="1"/>
</dbReference>
<accession>A0ABM1DSM3</accession>
<dbReference type="InterPro" id="IPR025398">
    <property type="entry name" value="DUF4371"/>
</dbReference>
<feature type="region of interest" description="Disordered" evidence="1">
    <location>
        <begin position="1"/>
        <end position="100"/>
    </location>
</feature>
<dbReference type="PANTHER" id="PTHR46289:SF14">
    <property type="entry name" value="DUF4371 DOMAIN-CONTAINING PROTEIN"/>
    <property type="match status" value="1"/>
</dbReference>
<reference evidence="4" key="1">
    <citation type="submission" date="2025-08" db="UniProtKB">
        <authorList>
            <consortium name="RefSeq"/>
        </authorList>
    </citation>
    <scope>IDENTIFICATION</scope>
</reference>
<dbReference type="Proteomes" id="UP000695022">
    <property type="component" value="Unplaced"/>
</dbReference>
<gene>
    <name evidence="4" type="primary">LOC106805742</name>
</gene>
<dbReference type="Pfam" id="PF05699">
    <property type="entry name" value="Dimer_Tnp_hAT"/>
    <property type="match status" value="1"/>
</dbReference>
<keyword evidence="3" id="KW-1185">Reference proteome</keyword>
<evidence type="ECO:0000259" key="2">
    <source>
        <dbReference type="SMART" id="SM00597"/>
    </source>
</evidence>
<evidence type="ECO:0000313" key="4">
    <source>
        <dbReference type="RefSeq" id="XP_014662944.1"/>
    </source>
</evidence>
<dbReference type="SUPFAM" id="SSF53098">
    <property type="entry name" value="Ribonuclease H-like"/>
    <property type="match status" value="1"/>
</dbReference>
<dbReference type="InterPro" id="IPR012337">
    <property type="entry name" value="RNaseH-like_sf"/>
</dbReference>
<protein>
    <submittedName>
        <fullName evidence="4">52 kDa repressor of the inhibitor of the protein kinase-like</fullName>
    </submittedName>
</protein>
<dbReference type="Pfam" id="PF14291">
    <property type="entry name" value="DUF4371"/>
    <property type="match status" value="1"/>
</dbReference>
<organism evidence="3 4">
    <name type="scientific">Priapulus caudatus</name>
    <name type="common">Priapulid worm</name>
    <dbReference type="NCBI Taxonomy" id="37621"/>
    <lineage>
        <taxon>Eukaryota</taxon>
        <taxon>Metazoa</taxon>
        <taxon>Ecdysozoa</taxon>
        <taxon>Scalidophora</taxon>
        <taxon>Priapulida</taxon>
        <taxon>Priapulimorpha</taxon>
        <taxon>Priapulimorphida</taxon>
        <taxon>Priapulidae</taxon>
        <taxon>Priapulus</taxon>
    </lineage>
</organism>
<proteinExistence type="predicted"/>
<evidence type="ECO:0000256" key="1">
    <source>
        <dbReference type="SAM" id="MobiDB-lite"/>
    </source>
</evidence>
<dbReference type="PANTHER" id="PTHR46289">
    <property type="entry name" value="52 KDA REPRESSOR OF THE INHIBITOR OF THE PROTEIN KINASE-LIKE PROTEIN-RELATED"/>
    <property type="match status" value="1"/>
</dbReference>
<feature type="domain" description="TTF-type" evidence="2">
    <location>
        <begin position="160"/>
        <end position="253"/>
    </location>
</feature>
<feature type="compositionally biased region" description="Basic and acidic residues" evidence="1">
    <location>
        <begin position="9"/>
        <end position="22"/>
    </location>
</feature>
<evidence type="ECO:0000313" key="3">
    <source>
        <dbReference type="Proteomes" id="UP000695022"/>
    </source>
</evidence>